<keyword evidence="1" id="KW-1133">Transmembrane helix</keyword>
<dbReference type="Proteomes" id="UP001595701">
    <property type="component" value="Unassembled WGS sequence"/>
</dbReference>
<sequence length="156" mass="16798">MDFFFYAVPSLIMAGALAMAVKVVRRALQLRSNWNSGLTAEARCLRTYTTTSSGGENSVSTTTLHHVYEFTTREGRPVRFEEANGPRTTVEGDIVAVHYTAARPERATAQPPAPGKALAGTVGTLVFLSVIVAFCVGFMVTYTQVFAGESLFASIP</sequence>
<protein>
    <submittedName>
        <fullName evidence="2">DUF3592 domain-containing protein</fullName>
    </submittedName>
</protein>
<reference evidence="3" key="1">
    <citation type="journal article" date="2019" name="Int. J. Syst. Evol. Microbiol.">
        <title>The Global Catalogue of Microorganisms (GCM) 10K type strain sequencing project: providing services to taxonomists for standard genome sequencing and annotation.</title>
        <authorList>
            <consortium name="The Broad Institute Genomics Platform"/>
            <consortium name="The Broad Institute Genome Sequencing Center for Infectious Disease"/>
            <person name="Wu L."/>
            <person name="Ma J."/>
        </authorList>
    </citation>
    <scope>NUCLEOTIDE SEQUENCE [LARGE SCALE GENOMIC DNA]</scope>
    <source>
        <strain evidence="3">CGMCC 4.7035</strain>
    </source>
</reference>
<keyword evidence="1" id="KW-0812">Transmembrane</keyword>
<name>A0ABV7SLH1_9ACTN</name>
<feature type="transmembrane region" description="Helical" evidence="1">
    <location>
        <begin position="117"/>
        <end position="142"/>
    </location>
</feature>
<comment type="caution">
    <text evidence="2">The sequence shown here is derived from an EMBL/GenBank/DDBJ whole genome shotgun (WGS) entry which is preliminary data.</text>
</comment>
<dbReference type="RefSeq" id="WP_310777452.1">
    <property type="nucleotide sequence ID" value="NZ_JBHRWR010000039.1"/>
</dbReference>
<gene>
    <name evidence="2" type="ORF">ACFOZ0_31830</name>
</gene>
<dbReference type="EMBL" id="JBHRWR010000039">
    <property type="protein sequence ID" value="MFC3577772.1"/>
    <property type="molecule type" value="Genomic_DNA"/>
</dbReference>
<proteinExistence type="predicted"/>
<keyword evidence="1" id="KW-0472">Membrane</keyword>
<evidence type="ECO:0000256" key="1">
    <source>
        <dbReference type="SAM" id="Phobius"/>
    </source>
</evidence>
<evidence type="ECO:0000313" key="2">
    <source>
        <dbReference type="EMBL" id="MFC3577772.1"/>
    </source>
</evidence>
<evidence type="ECO:0000313" key="3">
    <source>
        <dbReference type="Proteomes" id="UP001595701"/>
    </source>
</evidence>
<feature type="transmembrane region" description="Helical" evidence="1">
    <location>
        <begin position="6"/>
        <end position="24"/>
    </location>
</feature>
<organism evidence="2 3">
    <name type="scientific">Streptomyces yaanensis</name>
    <dbReference type="NCBI Taxonomy" id="1142239"/>
    <lineage>
        <taxon>Bacteria</taxon>
        <taxon>Bacillati</taxon>
        <taxon>Actinomycetota</taxon>
        <taxon>Actinomycetes</taxon>
        <taxon>Kitasatosporales</taxon>
        <taxon>Streptomycetaceae</taxon>
        <taxon>Streptomyces</taxon>
    </lineage>
</organism>
<accession>A0ABV7SLH1</accession>
<keyword evidence="3" id="KW-1185">Reference proteome</keyword>